<dbReference type="AlphaFoldDB" id="A0AAD8Y995"/>
<feature type="transmembrane region" description="Helical" evidence="1">
    <location>
        <begin position="328"/>
        <end position="347"/>
    </location>
</feature>
<evidence type="ECO:0000313" key="3">
    <source>
        <dbReference type="EMBL" id="KAK1742013.1"/>
    </source>
</evidence>
<proteinExistence type="predicted"/>
<keyword evidence="1" id="KW-0472">Membrane</keyword>
<evidence type="ECO:0000256" key="1">
    <source>
        <dbReference type="SAM" id="Phobius"/>
    </source>
</evidence>
<gene>
    <name evidence="3" type="ORF">QTG54_007586</name>
</gene>
<dbReference type="Proteomes" id="UP001224775">
    <property type="component" value="Unassembled WGS sequence"/>
</dbReference>
<feature type="transmembrane region" description="Helical" evidence="1">
    <location>
        <begin position="301"/>
        <end position="321"/>
    </location>
</feature>
<comment type="caution">
    <text evidence="3">The sequence shown here is derived from an EMBL/GenBank/DDBJ whole genome shotgun (WGS) entry which is preliminary data.</text>
</comment>
<reference evidence="3" key="1">
    <citation type="submission" date="2023-06" db="EMBL/GenBank/DDBJ databases">
        <title>Survivors Of The Sea: Transcriptome response of Skeletonema marinoi to long-term dormancy.</title>
        <authorList>
            <person name="Pinder M.I.M."/>
            <person name="Kourtchenko O."/>
            <person name="Robertson E.K."/>
            <person name="Larsson T."/>
            <person name="Maumus F."/>
            <person name="Osuna-Cruz C.M."/>
            <person name="Vancaester E."/>
            <person name="Stenow R."/>
            <person name="Vandepoele K."/>
            <person name="Ploug H."/>
            <person name="Bruchert V."/>
            <person name="Godhe A."/>
            <person name="Topel M."/>
        </authorList>
    </citation>
    <scope>NUCLEOTIDE SEQUENCE</scope>
    <source>
        <strain evidence="3">R05AC</strain>
    </source>
</reference>
<keyword evidence="1" id="KW-0812">Transmembrane</keyword>
<protein>
    <submittedName>
        <fullName evidence="3">Uncharacterized protein</fullName>
    </submittedName>
</protein>
<name>A0AAD8Y995_9STRA</name>
<feature type="chain" id="PRO_5042219422" evidence="2">
    <location>
        <begin position="21"/>
        <end position="348"/>
    </location>
</feature>
<sequence>MKLISLISVVLILATNGTAAFHTSPRLAPIPQVQQTSPSFRSIVTSSNKLRSNAAAIKTASSVKPLMLSSSGEDFCKIQGRKKRVILGYKAMTALYIAVFLYSASKSVAANTLLAITSYVAMPAGLSYIMISAAKHDRLGSDTYKRINLSLLEYAVLGLSVIKLSGGGNPILKVAYIITLVNTIKGYAYGVLGLDKKSGSDTMVQDFIKGIKSTIKGSCSDPKNMKSFGYWSATLMVVTMKLFKLKDIIISLQSAAASKDIAMSLARFNRLSLLALMIYTLKDAADGDLLSLSSATTFIQLNYVCALVLGIVGVLGGGMMSPLGGANVAFAAFFAVNGLSTFFKLSIL</sequence>
<dbReference type="EMBL" id="JATAAI010000012">
    <property type="protein sequence ID" value="KAK1742013.1"/>
    <property type="molecule type" value="Genomic_DNA"/>
</dbReference>
<keyword evidence="2" id="KW-0732">Signal</keyword>
<evidence type="ECO:0000256" key="2">
    <source>
        <dbReference type="SAM" id="SignalP"/>
    </source>
</evidence>
<keyword evidence="4" id="KW-1185">Reference proteome</keyword>
<keyword evidence="1" id="KW-1133">Transmembrane helix</keyword>
<feature type="signal peptide" evidence="2">
    <location>
        <begin position="1"/>
        <end position="20"/>
    </location>
</feature>
<accession>A0AAD8Y995</accession>
<evidence type="ECO:0000313" key="4">
    <source>
        <dbReference type="Proteomes" id="UP001224775"/>
    </source>
</evidence>
<organism evidence="3 4">
    <name type="scientific">Skeletonema marinoi</name>
    <dbReference type="NCBI Taxonomy" id="267567"/>
    <lineage>
        <taxon>Eukaryota</taxon>
        <taxon>Sar</taxon>
        <taxon>Stramenopiles</taxon>
        <taxon>Ochrophyta</taxon>
        <taxon>Bacillariophyta</taxon>
        <taxon>Coscinodiscophyceae</taxon>
        <taxon>Thalassiosirophycidae</taxon>
        <taxon>Thalassiosirales</taxon>
        <taxon>Skeletonemataceae</taxon>
        <taxon>Skeletonema</taxon>
        <taxon>Skeletonema marinoi-dohrnii complex</taxon>
    </lineage>
</organism>